<dbReference type="PANTHER" id="PTHR42999:SF1">
    <property type="entry name" value="PENTAPEPTIDE REPEAT-CONTAINING PROTEIN"/>
    <property type="match status" value="1"/>
</dbReference>
<name>A0A0G3H1W1_9CORY</name>
<sequence>MNPQLLMKKKTYTETWRVKTRIGNRVYEDVDFTGTDFNHPIFSNVTFKNCIFRKCNLDDARLYSCDFYDCVFDKVDLRGVTIGAHTGIFRDCVFNGCNFQRASFYEPEFYNCTFDKCRMKGLETRASYFENCTIIGHLAEIVFYNNFYDDISKKQFDDLFHSIDFSKAHFGEYVIFEGCDLSRSVPPRGHTFEELLTKRYSSRFRRGRTGIGTPGKED</sequence>
<dbReference type="KEGG" id="cmv:CMUST_03765"/>
<dbReference type="AlphaFoldDB" id="A0A0G3H1W1"/>
<keyword evidence="2" id="KW-1185">Reference proteome</keyword>
<dbReference type="PANTHER" id="PTHR42999">
    <property type="entry name" value="ANTIBIOTIC RESISTANCE PROTEIN MCBG"/>
    <property type="match status" value="1"/>
</dbReference>
<reference evidence="1 2" key="1">
    <citation type="journal article" date="2015" name="Genome Announc.">
        <title>Complete Genome Sequence of the Type Strain Corynebacterium mustelae DSM 45274, Isolated from Various Tissues of a Male Ferret with Lethal Sepsis.</title>
        <authorList>
            <person name="Ruckert C."/>
            <person name="Eimer J."/>
            <person name="Winkler A."/>
            <person name="Tauch A."/>
        </authorList>
    </citation>
    <scope>NUCLEOTIDE SEQUENCE [LARGE SCALE GENOMIC DNA]</scope>
    <source>
        <strain evidence="1 2">DSM 45274</strain>
    </source>
</reference>
<dbReference type="EMBL" id="CP011542">
    <property type="protein sequence ID" value="AKK05097.1"/>
    <property type="molecule type" value="Genomic_DNA"/>
</dbReference>
<organism evidence="1 2">
    <name type="scientific">Corynebacterium mustelae</name>
    <dbReference type="NCBI Taxonomy" id="571915"/>
    <lineage>
        <taxon>Bacteria</taxon>
        <taxon>Bacillati</taxon>
        <taxon>Actinomycetota</taxon>
        <taxon>Actinomycetes</taxon>
        <taxon>Mycobacteriales</taxon>
        <taxon>Corynebacteriaceae</taxon>
        <taxon>Corynebacterium</taxon>
    </lineage>
</organism>
<dbReference type="Gene3D" id="2.160.20.80">
    <property type="entry name" value="E3 ubiquitin-protein ligase SopA"/>
    <property type="match status" value="2"/>
</dbReference>
<protein>
    <submittedName>
        <fullName evidence="1">Pentapeptide repeats (9 copies)</fullName>
    </submittedName>
</protein>
<dbReference type="Pfam" id="PF00805">
    <property type="entry name" value="Pentapeptide"/>
    <property type="match status" value="2"/>
</dbReference>
<gene>
    <name evidence="1" type="ORF">CMUST_03765</name>
</gene>
<dbReference type="STRING" id="571915.CMUST_03765"/>
<reference evidence="2" key="2">
    <citation type="submission" date="2015-05" db="EMBL/GenBank/DDBJ databases">
        <title>Complete genome sequence of Corynebacterium mustelae DSM 45274, isolated from various tissues of a male ferret with lethal sepsis.</title>
        <authorList>
            <person name="Ruckert C."/>
            <person name="Albersmeier A."/>
            <person name="Winkler A."/>
            <person name="Tauch A."/>
        </authorList>
    </citation>
    <scope>NUCLEOTIDE SEQUENCE [LARGE SCALE GENOMIC DNA]</scope>
    <source>
        <strain evidence="2">DSM 45274</strain>
    </source>
</reference>
<proteinExistence type="predicted"/>
<evidence type="ECO:0000313" key="1">
    <source>
        <dbReference type="EMBL" id="AKK05097.1"/>
    </source>
</evidence>
<dbReference type="Proteomes" id="UP000035199">
    <property type="component" value="Chromosome"/>
</dbReference>
<evidence type="ECO:0000313" key="2">
    <source>
        <dbReference type="Proteomes" id="UP000035199"/>
    </source>
</evidence>
<dbReference type="RefSeq" id="WP_047261382.1">
    <property type="nucleotide sequence ID" value="NZ_CP011542.1"/>
</dbReference>
<dbReference type="InterPro" id="IPR001646">
    <property type="entry name" value="5peptide_repeat"/>
</dbReference>
<dbReference type="InterPro" id="IPR052949">
    <property type="entry name" value="PA_immunity-related"/>
</dbReference>
<accession>A0A0G3H1W1</accession>
<dbReference type="PATRIC" id="fig|571915.4.peg.804"/>
<dbReference type="SUPFAM" id="SSF141571">
    <property type="entry name" value="Pentapeptide repeat-like"/>
    <property type="match status" value="1"/>
</dbReference>